<organism evidence="2 4">
    <name type="scientific">Corynebacterium imitans</name>
    <dbReference type="NCBI Taxonomy" id="156978"/>
    <lineage>
        <taxon>Bacteria</taxon>
        <taxon>Bacillati</taxon>
        <taxon>Actinomycetota</taxon>
        <taxon>Actinomycetes</taxon>
        <taxon>Mycobacteriales</taxon>
        <taxon>Corynebacteriaceae</taxon>
        <taxon>Corynebacterium</taxon>
    </lineage>
</organism>
<protein>
    <submittedName>
        <fullName evidence="2">Membrane protein</fullName>
    </submittedName>
    <submittedName>
        <fullName evidence="3">Protein of uncharacterized function (DUF3618)</fullName>
    </submittedName>
</protein>
<dbReference type="STRING" id="156978.CIMIT_09555"/>
<dbReference type="KEGG" id="cii:CIMIT_09555"/>
<dbReference type="InterPro" id="IPR022062">
    <property type="entry name" value="DUF3618"/>
</dbReference>
<gene>
    <name evidence="2" type="ORF">CIMIT_09555</name>
    <name evidence="3" type="ORF">SAMEA4535761_01974</name>
</gene>
<reference evidence="2 4" key="1">
    <citation type="submission" date="2014-08" db="EMBL/GenBank/DDBJ databases">
        <title>Complete genome sequence of Corynebacterium imitans DSM 44264, isolated from a five-month-old boy with suspected pharyngeal diphtheria.</title>
        <authorList>
            <person name="Mollmann S."/>
            <person name="Albersmeier A."/>
            <person name="Ruckert C."/>
            <person name="Tauch A."/>
        </authorList>
    </citation>
    <scope>NUCLEOTIDE SEQUENCE [LARGE SCALE GENOMIC DNA]</scope>
    <source>
        <strain evidence="2 4">DSM 44264</strain>
    </source>
</reference>
<dbReference type="AlphaFoldDB" id="A0A076NQZ4"/>
<dbReference type="OrthoDB" id="5196933at2"/>
<evidence type="ECO:0000313" key="5">
    <source>
        <dbReference type="Proteomes" id="UP000215374"/>
    </source>
</evidence>
<keyword evidence="1" id="KW-0472">Membrane</keyword>
<evidence type="ECO:0000313" key="3">
    <source>
        <dbReference type="EMBL" id="SNV80330.1"/>
    </source>
</evidence>
<feature type="transmembrane region" description="Helical" evidence="1">
    <location>
        <begin position="55"/>
        <end position="72"/>
    </location>
</feature>
<keyword evidence="1" id="KW-1133">Transmembrane helix</keyword>
<dbReference type="Proteomes" id="UP000028780">
    <property type="component" value="Chromosome"/>
</dbReference>
<dbReference type="RefSeq" id="WP_038592152.1">
    <property type="nucleotide sequence ID" value="NZ_CP009211.1"/>
</dbReference>
<accession>A0A076NQZ4</accession>
<dbReference type="eggNOG" id="ENOG502ZF7P">
    <property type="taxonomic scope" value="Bacteria"/>
</dbReference>
<dbReference type="Pfam" id="PF12277">
    <property type="entry name" value="DUF3618"/>
    <property type="match status" value="1"/>
</dbReference>
<proteinExistence type="predicted"/>
<evidence type="ECO:0000313" key="4">
    <source>
        <dbReference type="Proteomes" id="UP000028780"/>
    </source>
</evidence>
<dbReference type="HOGENOM" id="CLU_164604_0_0_11"/>
<sequence length="91" mass="9950">MARDIHDIERDISRTRSQLAATLDELADRTSPATLVDGAKSSAAEWLQDETVQKVLAGIGAAVVALVGIKVLNGRKRKKELKELQKLLSRD</sequence>
<dbReference type="EMBL" id="CP009211">
    <property type="protein sequence ID" value="AIJ34110.1"/>
    <property type="molecule type" value="Genomic_DNA"/>
</dbReference>
<name>A0A076NQZ4_9CORY</name>
<keyword evidence="4" id="KW-1185">Reference proteome</keyword>
<evidence type="ECO:0000256" key="1">
    <source>
        <dbReference type="SAM" id="Phobius"/>
    </source>
</evidence>
<evidence type="ECO:0000313" key="2">
    <source>
        <dbReference type="EMBL" id="AIJ34110.1"/>
    </source>
</evidence>
<dbReference type="EMBL" id="LT906467">
    <property type="protein sequence ID" value="SNV80330.1"/>
    <property type="molecule type" value="Genomic_DNA"/>
</dbReference>
<reference evidence="3 5" key="2">
    <citation type="submission" date="2017-06" db="EMBL/GenBank/DDBJ databases">
        <authorList>
            <consortium name="Pathogen Informatics"/>
        </authorList>
    </citation>
    <scope>NUCLEOTIDE SEQUENCE [LARGE SCALE GENOMIC DNA]</scope>
    <source>
        <strain evidence="3 5">NCTC13015</strain>
    </source>
</reference>
<dbReference type="Proteomes" id="UP000215374">
    <property type="component" value="Chromosome 1"/>
</dbReference>
<keyword evidence="1" id="KW-0812">Transmembrane</keyword>